<evidence type="ECO:0000313" key="3">
    <source>
        <dbReference type="Proteomes" id="UP000251889"/>
    </source>
</evidence>
<keyword evidence="2" id="KW-0645">Protease</keyword>
<evidence type="ECO:0000256" key="1">
    <source>
        <dbReference type="SAM" id="SignalP"/>
    </source>
</evidence>
<evidence type="ECO:0000313" key="2">
    <source>
        <dbReference type="EMBL" id="RAW02419.1"/>
    </source>
</evidence>
<dbReference type="SUPFAM" id="SSF49464">
    <property type="entry name" value="Carboxypeptidase regulatory domain-like"/>
    <property type="match status" value="1"/>
</dbReference>
<feature type="chain" id="PRO_5017000080" evidence="1">
    <location>
        <begin position="35"/>
        <end position="612"/>
    </location>
</feature>
<dbReference type="GO" id="GO:0004180">
    <property type="term" value="F:carboxypeptidase activity"/>
    <property type="evidence" value="ECO:0007669"/>
    <property type="project" value="UniProtKB-KW"/>
</dbReference>
<keyword evidence="3" id="KW-1185">Reference proteome</keyword>
<name>A0A364Y6B9_9BACT</name>
<dbReference type="InterPro" id="IPR013784">
    <property type="entry name" value="Carb-bd-like_fold"/>
</dbReference>
<keyword evidence="2" id="KW-0121">Carboxypeptidase</keyword>
<dbReference type="SUPFAM" id="SSF49452">
    <property type="entry name" value="Starch-binding domain-like"/>
    <property type="match status" value="1"/>
</dbReference>
<dbReference type="InterPro" id="IPR008969">
    <property type="entry name" value="CarboxyPept-like_regulatory"/>
</dbReference>
<dbReference type="Gene3D" id="2.60.40.1120">
    <property type="entry name" value="Carboxypeptidase-like, regulatory domain"/>
    <property type="match status" value="2"/>
</dbReference>
<proteinExistence type="predicted"/>
<gene>
    <name evidence="2" type="ORF">DQQ10_06435</name>
</gene>
<dbReference type="Proteomes" id="UP000251889">
    <property type="component" value="Unassembled WGS sequence"/>
</dbReference>
<keyword evidence="2" id="KW-0378">Hydrolase</keyword>
<feature type="signal peptide" evidence="1">
    <location>
        <begin position="1"/>
        <end position="34"/>
    </location>
</feature>
<dbReference type="EMBL" id="QMFY01000002">
    <property type="protein sequence ID" value="RAW02419.1"/>
    <property type="molecule type" value="Genomic_DNA"/>
</dbReference>
<dbReference type="AlphaFoldDB" id="A0A364Y6B9"/>
<dbReference type="GO" id="GO:0030246">
    <property type="term" value="F:carbohydrate binding"/>
    <property type="evidence" value="ECO:0007669"/>
    <property type="project" value="InterPro"/>
</dbReference>
<reference evidence="2 3" key="1">
    <citation type="submission" date="2018-06" db="EMBL/GenBank/DDBJ databases">
        <title>Chryseolinea flavus sp. nov., a member of the phylum Bacteroidetes isolated from soil.</title>
        <authorList>
            <person name="Li Y."/>
            <person name="Wang J."/>
        </authorList>
    </citation>
    <scope>NUCLEOTIDE SEQUENCE [LARGE SCALE GENOMIC DNA]</scope>
    <source>
        <strain evidence="2 3">SDU1-6</strain>
    </source>
</reference>
<protein>
    <submittedName>
        <fullName evidence="2">Carboxypeptidase regulatory-like domain-containing protein</fullName>
    </submittedName>
</protein>
<sequence>MSNPKTIKPMFKILRMLSFIVLLGTFLVSLNSCDKDDDPSNSNFGTVSGTVTDDSGEPIADVKVTVSGVNEEDVVVMTGADGKYSVGNVSVKLHAITFSKTGWLTVSKSVSATDFDANKSTTVDVTLQNASAKIVGTISDAKAAGAPLSGVTVTIGAAGTVTTTAEGTFAIENLVPDAYTVTFTKDNYVTITKNVTKADFVDGVVTINLTMGGQELLRGLTADDLARAEKWYYNEYRGGRNADAYPHWDWACNYMSTLDFRGAWEEQNEGTTLQIRNSTGDRSNPADLNVFDSFVFGSKRITQDNKIMSLRIRTHSADAGSPVHFGVQVVDLSAAQPAAVKIGDNKTFASENYTDFEFDLSNYVGKEVVIAIGTYRQATGDYWKQLVLRAIRFADKKVENWDWLPGNEVVTGWKLTHETARSTMPHTKKSFTGLSPQSGDRGNYVGAYRKWRDVAHIAAEWSFVPLKKDPEVFPSEGYLIKTRNTPDVSTTVPEAYLYSKFSIAAGSNKLTLSTRTFGGNYTFFKLTAIDNDGNVIHVAPQSNTAQDASAADDGCWKFKHDAGGAGTPEQYAKFVYDLSQFDGKDVTIAIGVYNGAASSGENKLVFHRIDLN</sequence>
<comment type="caution">
    <text evidence="2">The sequence shown here is derived from an EMBL/GenBank/DDBJ whole genome shotgun (WGS) entry which is preliminary data.</text>
</comment>
<dbReference type="OrthoDB" id="831176at2"/>
<keyword evidence="1" id="KW-0732">Signal</keyword>
<accession>A0A364Y6B9</accession>
<dbReference type="Pfam" id="PF13620">
    <property type="entry name" value="CarboxypepD_reg"/>
    <property type="match status" value="2"/>
</dbReference>
<organism evidence="2 3">
    <name type="scientific">Pseudochryseolinea flava</name>
    <dbReference type="NCBI Taxonomy" id="2059302"/>
    <lineage>
        <taxon>Bacteria</taxon>
        <taxon>Pseudomonadati</taxon>
        <taxon>Bacteroidota</taxon>
        <taxon>Cytophagia</taxon>
        <taxon>Cytophagales</taxon>
        <taxon>Fulvivirgaceae</taxon>
        <taxon>Pseudochryseolinea</taxon>
    </lineage>
</organism>